<dbReference type="GO" id="GO:0003676">
    <property type="term" value="F:nucleic acid binding"/>
    <property type="evidence" value="ECO:0007669"/>
    <property type="project" value="InterPro"/>
</dbReference>
<dbReference type="InterPro" id="IPR012337">
    <property type="entry name" value="RNaseH-like_sf"/>
</dbReference>
<dbReference type="SUPFAM" id="SSF53098">
    <property type="entry name" value="Ribonuclease H-like"/>
    <property type="match status" value="1"/>
</dbReference>
<evidence type="ECO:0000313" key="3">
    <source>
        <dbReference type="Proteomes" id="UP000554482"/>
    </source>
</evidence>
<dbReference type="PROSITE" id="PS50879">
    <property type="entry name" value="RNASE_H_1"/>
    <property type="match status" value="1"/>
</dbReference>
<reference evidence="2 3" key="1">
    <citation type="submission" date="2020-06" db="EMBL/GenBank/DDBJ databases">
        <title>Transcriptomic and genomic resources for Thalictrum thalictroides and T. hernandezii: Facilitating candidate gene discovery in an emerging model plant lineage.</title>
        <authorList>
            <person name="Arias T."/>
            <person name="Riano-Pachon D.M."/>
            <person name="Di Stilio V.S."/>
        </authorList>
    </citation>
    <scope>NUCLEOTIDE SEQUENCE [LARGE SCALE GENOMIC DNA]</scope>
    <source>
        <strain evidence="3">cv. WT478/WT964</strain>
        <tissue evidence="2">Leaves</tissue>
    </source>
</reference>
<dbReference type="CDD" id="cd06222">
    <property type="entry name" value="RNase_H_like"/>
    <property type="match status" value="1"/>
</dbReference>
<name>A0A7J6WWL7_THATH</name>
<dbReference type="EMBL" id="JABWDY010010119">
    <property type="protein sequence ID" value="KAF5200925.1"/>
    <property type="molecule type" value="Genomic_DNA"/>
</dbReference>
<dbReference type="Pfam" id="PF13456">
    <property type="entry name" value="RVT_3"/>
    <property type="match status" value="1"/>
</dbReference>
<dbReference type="InterPro" id="IPR002156">
    <property type="entry name" value="RNaseH_domain"/>
</dbReference>
<dbReference type="Gene3D" id="3.30.420.10">
    <property type="entry name" value="Ribonuclease H-like superfamily/Ribonuclease H"/>
    <property type="match status" value="1"/>
</dbReference>
<dbReference type="AlphaFoldDB" id="A0A7J6WWL7"/>
<organism evidence="2 3">
    <name type="scientific">Thalictrum thalictroides</name>
    <name type="common">Rue-anemone</name>
    <name type="synonym">Anemone thalictroides</name>
    <dbReference type="NCBI Taxonomy" id="46969"/>
    <lineage>
        <taxon>Eukaryota</taxon>
        <taxon>Viridiplantae</taxon>
        <taxon>Streptophyta</taxon>
        <taxon>Embryophyta</taxon>
        <taxon>Tracheophyta</taxon>
        <taxon>Spermatophyta</taxon>
        <taxon>Magnoliopsida</taxon>
        <taxon>Ranunculales</taxon>
        <taxon>Ranunculaceae</taxon>
        <taxon>Thalictroideae</taxon>
        <taxon>Thalictrum</taxon>
    </lineage>
</organism>
<dbReference type="PANTHER" id="PTHR47723:SF19">
    <property type="entry name" value="POLYNUCLEOTIDYL TRANSFERASE, RIBONUCLEASE H-LIKE SUPERFAMILY PROTEIN"/>
    <property type="match status" value="1"/>
</dbReference>
<dbReference type="OrthoDB" id="1302069at2759"/>
<evidence type="ECO:0000313" key="2">
    <source>
        <dbReference type="EMBL" id="KAF5200925.1"/>
    </source>
</evidence>
<proteinExistence type="predicted"/>
<dbReference type="PANTHER" id="PTHR47723">
    <property type="entry name" value="OS05G0353850 PROTEIN"/>
    <property type="match status" value="1"/>
</dbReference>
<keyword evidence="3" id="KW-1185">Reference proteome</keyword>
<dbReference type="InterPro" id="IPR036397">
    <property type="entry name" value="RNaseH_sf"/>
</dbReference>
<protein>
    <recommendedName>
        <fullName evidence="1">RNase H type-1 domain-containing protein</fullName>
    </recommendedName>
</protein>
<sequence length="254" mass="29157">MENIICTITPMLIMWEIWKERNSRLYDDSYTWSPNSSAIIIGKVRFWIIIFNKAYSAKVRSSLKFEQTIKGFGILLKNPPLKPPIIVYWTRPPEGFVALNTDGAANNEEAAGGGIIRDLEGNHLSNFFSYYGKGSNNYAESRAILDGIALCVKQGFNKVLLQTDSKLALQWSKQEISIPWNLRAWWRHYRHLTEQMTILYMHTFKEANSVADHLAKKGMDYKCMGACNRWVDKDLGAKISSDKSSIPYLRHILQ</sequence>
<comment type="caution">
    <text evidence="2">The sequence shown here is derived from an EMBL/GenBank/DDBJ whole genome shotgun (WGS) entry which is preliminary data.</text>
</comment>
<dbReference type="InterPro" id="IPR053151">
    <property type="entry name" value="RNase_H-like"/>
</dbReference>
<gene>
    <name evidence="2" type="ORF">FRX31_009489</name>
</gene>
<dbReference type="Proteomes" id="UP000554482">
    <property type="component" value="Unassembled WGS sequence"/>
</dbReference>
<dbReference type="GO" id="GO:0004523">
    <property type="term" value="F:RNA-DNA hybrid ribonuclease activity"/>
    <property type="evidence" value="ECO:0007669"/>
    <property type="project" value="InterPro"/>
</dbReference>
<feature type="domain" description="RNase H type-1" evidence="1">
    <location>
        <begin position="93"/>
        <end position="220"/>
    </location>
</feature>
<evidence type="ECO:0000259" key="1">
    <source>
        <dbReference type="PROSITE" id="PS50879"/>
    </source>
</evidence>
<dbReference type="InterPro" id="IPR044730">
    <property type="entry name" value="RNase_H-like_dom_plant"/>
</dbReference>
<accession>A0A7J6WWL7</accession>